<dbReference type="WBParaSite" id="GPUH_0000264101-mRNA-1">
    <property type="protein sequence ID" value="GPUH_0000264101-mRNA-1"/>
    <property type="gene ID" value="GPUH_0000264101"/>
</dbReference>
<evidence type="ECO:0000313" key="3">
    <source>
        <dbReference type="WBParaSite" id="GPUH_0000264101-mRNA-1"/>
    </source>
</evidence>
<gene>
    <name evidence="1" type="ORF">GPUH_LOCUS2637</name>
</gene>
<dbReference type="Proteomes" id="UP000271098">
    <property type="component" value="Unassembled WGS sequence"/>
</dbReference>
<sequence>MCEDSMLVFEGDQTKTSLSPMTFHVISVIDSWLSKWMEQSRQKAPGGTTLMGSPYPLSGSPWYLQELTEEMRLLQDCQVNMPKQLRHVPALVSSESQRVIELASVADDDPRGLSVCPTCRHGILRSPDAQ</sequence>
<reference evidence="1 2" key="2">
    <citation type="submission" date="2018-11" db="EMBL/GenBank/DDBJ databases">
        <authorList>
            <consortium name="Pathogen Informatics"/>
        </authorList>
    </citation>
    <scope>NUCLEOTIDE SEQUENCE [LARGE SCALE GENOMIC DNA]</scope>
</reference>
<dbReference type="EMBL" id="UYRT01004100">
    <property type="protein sequence ID" value="VDK35585.1"/>
    <property type="molecule type" value="Genomic_DNA"/>
</dbReference>
<accession>A0A183D1P5</accession>
<protein>
    <submittedName>
        <fullName evidence="1 3">Uncharacterized protein</fullName>
    </submittedName>
</protein>
<evidence type="ECO:0000313" key="1">
    <source>
        <dbReference type="EMBL" id="VDK35585.1"/>
    </source>
</evidence>
<evidence type="ECO:0000313" key="2">
    <source>
        <dbReference type="Proteomes" id="UP000271098"/>
    </source>
</evidence>
<keyword evidence="2" id="KW-1185">Reference proteome</keyword>
<name>A0A183D1P5_9BILA</name>
<dbReference type="AlphaFoldDB" id="A0A183D1P5"/>
<reference evidence="3" key="1">
    <citation type="submission" date="2016-06" db="UniProtKB">
        <authorList>
            <consortium name="WormBaseParasite"/>
        </authorList>
    </citation>
    <scope>IDENTIFICATION</scope>
</reference>
<organism evidence="3">
    <name type="scientific">Gongylonema pulchrum</name>
    <dbReference type="NCBI Taxonomy" id="637853"/>
    <lineage>
        <taxon>Eukaryota</taxon>
        <taxon>Metazoa</taxon>
        <taxon>Ecdysozoa</taxon>
        <taxon>Nematoda</taxon>
        <taxon>Chromadorea</taxon>
        <taxon>Rhabditida</taxon>
        <taxon>Spirurina</taxon>
        <taxon>Spiruromorpha</taxon>
        <taxon>Spiruroidea</taxon>
        <taxon>Gongylonematidae</taxon>
        <taxon>Gongylonema</taxon>
    </lineage>
</organism>
<proteinExistence type="predicted"/>